<proteinExistence type="predicted"/>
<comment type="caution">
    <text evidence="1">The sequence shown here is derived from an EMBL/GenBank/DDBJ whole genome shotgun (WGS) entry which is preliminary data.</text>
</comment>
<reference evidence="1" key="1">
    <citation type="submission" date="2021-06" db="EMBL/GenBank/DDBJ databases">
        <authorList>
            <person name="Kallberg Y."/>
            <person name="Tangrot J."/>
            <person name="Rosling A."/>
        </authorList>
    </citation>
    <scope>NUCLEOTIDE SEQUENCE</scope>
    <source>
        <strain evidence="1">AZ414A</strain>
    </source>
</reference>
<evidence type="ECO:0000313" key="2">
    <source>
        <dbReference type="Proteomes" id="UP000789706"/>
    </source>
</evidence>
<gene>
    <name evidence="1" type="ORF">DEBURN_LOCUS2675</name>
</gene>
<name>A0A9N8VTL6_9GLOM</name>
<evidence type="ECO:0000313" key="1">
    <source>
        <dbReference type="EMBL" id="CAG8460952.1"/>
    </source>
</evidence>
<dbReference type="Proteomes" id="UP000789706">
    <property type="component" value="Unassembled WGS sequence"/>
</dbReference>
<organism evidence="1 2">
    <name type="scientific">Diversispora eburnea</name>
    <dbReference type="NCBI Taxonomy" id="1213867"/>
    <lineage>
        <taxon>Eukaryota</taxon>
        <taxon>Fungi</taxon>
        <taxon>Fungi incertae sedis</taxon>
        <taxon>Mucoromycota</taxon>
        <taxon>Glomeromycotina</taxon>
        <taxon>Glomeromycetes</taxon>
        <taxon>Diversisporales</taxon>
        <taxon>Diversisporaceae</taxon>
        <taxon>Diversispora</taxon>
    </lineage>
</organism>
<keyword evidence="2" id="KW-1185">Reference proteome</keyword>
<dbReference type="EMBL" id="CAJVPK010000151">
    <property type="protein sequence ID" value="CAG8460952.1"/>
    <property type="molecule type" value="Genomic_DNA"/>
</dbReference>
<protein>
    <submittedName>
        <fullName evidence="1">6426_t:CDS:1</fullName>
    </submittedName>
</protein>
<dbReference type="OrthoDB" id="2442088at2759"/>
<sequence length="81" mass="9487">MKIFGNIEQRWKNDDFRDDWNTEKSALESIKASYNFQRATTTKSLRIPYHYSAEYKTIISSGIVCKKGLITMYLKIKTGEN</sequence>
<accession>A0A9N8VTL6</accession>
<dbReference type="AlphaFoldDB" id="A0A9N8VTL6"/>